<feature type="region of interest" description="Disordered" evidence="1">
    <location>
        <begin position="55"/>
        <end position="77"/>
    </location>
</feature>
<organism evidence="2 3">
    <name type="scientific">Streptomyces chumphonensis</name>
    <dbReference type="NCBI Taxonomy" id="1214925"/>
    <lineage>
        <taxon>Bacteria</taxon>
        <taxon>Bacillati</taxon>
        <taxon>Actinomycetota</taxon>
        <taxon>Actinomycetes</taxon>
        <taxon>Kitasatosporales</taxon>
        <taxon>Streptomycetaceae</taxon>
        <taxon>Streptomyces</taxon>
    </lineage>
</organism>
<reference evidence="2" key="1">
    <citation type="submission" date="2020-09" db="EMBL/GenBank/DDBJ databases">
        <title>Secondary metabolite and genome analysis of marine Streptomyces chumphonensis KK1-2T.</title>
        <authorList>
            <person name="Phongsopitanun W."/>
            <person name="Kanchanasin P."/>
            <person name="Pittayakhajonwut P."/>
            <person name="Suwanborirux K."/>
            <person name="Tanasupawat S."/>
        </authorList>
    </citation>
    <scope>NUCLEOTIDE SEQUENCE</scope>
    <source>
        <strain evidence="2">KK1-2</strain>
    </source>
</reference>
<dbReference type="AlphaFoldDB" id="A0A927F3M7"/>
<sequence>MPALHRLASRLSRQLRHGAAPRRRRHTPPHSRIGRGPQAVGVGSLVGSIVRTVRGVSTQARRPHGRHPHGRVHQHRR</sequence>
<comment type="caution">
    <text evidence="2">The sequence shown here is derived from an EMBL/GenBank/DDBJ whole genome shotgun (WGS) entry which is preliminary data.</text>
</comment>
<dbReference type="RefSeq" id="WP_191210870.1">
    <property type="nucleotide sequence ID" value="NZ_BAABKL010000033.1"/>
</dbReference>
<protein>
    <submittedName>
        <fullName evidence="2">Uncharacterized protein</fullName>
    </submittedName>
</protein>
<name>A0A927F3M7_9ACTN</name>
<evidence type="ECO:0000313" key="2">
    <source>
        <dbReference type="EMBL" id="MBD3933574.1"/>
    </source>
</evidence>
<dbReference type="Proteomes" id="UP000632289">
    <property type="component" value="Unassembled WGS sequence"/>
</dbReference>
<proteinExistence type="predicted"/>
<feature type="region of interest" description="Disordered" evidence="1">
    <location>
        <begin position="1"/>
        <end position="42"/>
    </location>
</feature>
<feature type="compositionally biased region" description="Basic residues" evidence="1">
    <location>
        <begin position="13"/>
        <end position="33"/>
    </location>
</feature>
<keyword evidence="3" id="KW-1185">Reference proteome</keyword>
<gene>
    <name evidence="2" type="ORF">IF129_18695</name>
</gene>
<dbReference type="EMBL" id="JACXYU010000010">
    <property type="protein sequence ID" value="MBD3933574.1"/>
    <property type="molecule type" value="Genomic_DNA"/>
</dbReference>
<accession>A0A927F3M7</accession>
<evidence type="ECO:0000256" key="1">
    <source>
        <dbReference type="SAM" id="MobiDB-lite"/>
    </source>
</evidence>
<evidence type="ECO:0000313" key="3">
    <source>
        <dbReference type="Proteomes" id="UP000632289"/>
    </source>
</evidence>
<feature type="compositionally biased region" description="Basic residues" evidence="1">
    <location>
        <begin position="61"/>
        <end position="77"/>
    </location>
</feature>